<feature type="chain" id="PRO_5015882055" evidence="2">
    <location>
        <begin position="21"/>
        <end position="264"/>
    </location>
</feature>
<keyword evidence="2" id="KW-0732">Signal</keyword>
<evidence type="ECO:0000256" key="2">
    <source>
        <dbReference type="SAM" id="SignalP"/>
    </source>
</evidence>
<dbReference type="EMBL" id="QKZS01000010">
    <property type="protein sequence ID" value="PZX51160.1"/>
    <property type="molecule type" value="Genomic_DNA"/>
</dbReference>
<evidence type="ECO:0000256" key="1">
    <source>
        <dbReference type="SAM" id="MobiDB-lite"/>
    </source>
</evidence>
<organism evidence="4 5">
    <name type="scientific">Cereibacter changlensis</name>
    <dbReference type="NCBI Taxonomy" id="402884"/>
    <lineage>
        <taxon>Bacteria</taxon>
        <taxon>Pseudomonadati</taxon>
        <taxon>Pseudomonadota</taxon>
        <taxon>Alphaproteobacteria</taxon>
        <taxon>Rhodobacterales</taxon>
        <taxon>Paracoccaceae</taxon>
        <taxon>Cereibacter</taxon>
    </lineage>
</organism>
<dbReference type="AlphaFoldDB" id="A0A2W7QYP9"/>
<dbReference type="Pfam" id="PF01471">
    <property type="entry name" value="PG_binding_1"/>
    <property type="match status" value="2"/>
</dbReference>
<gene>
    <name evidence="4" type="ORF">LX76_03201</name>
</gene>
<protein>
    <submittedName>
        <fullName evidence="4">Peptidoglycan hydrolase-like protein with peptidoglycan-binding domain</fullName>
    </submittedName>
</protein>
<name>A0A2W7QYP9_9RHOB</name>
<dbReference type="InterPro" id="IPR036365">
    <property type="entry name" value="PGBD-like_sf"/>
</dbReference>
<dbReference type="RefSeq" id="WP_111467445.1">
    <property type="nucleotide sequence ID" value="NZ_QKZS01000010.1"/>
</dbReference>
<proteinExistence type="predicted"/>
<dbReference type="SUPFAM" id="SSF47090">
    <property type="entry name" value="PGBD-like"/>
    <property type="match status" value="2"/>
</dbReference>
<evidence type="ECO:0000313" key="4">
    <source>
        <dbReference type="EMBL" id="PZX51160.1"/>
    </source>
</evidence>
<feature type="region of interest" description="Disordered" evidence="1">
    <location>
        <begin position="79"/>
        <end position="105"/>
    </location>
</feature>
<evidence type="ECO:0000259" key="3">
    <source>
        <dbReference type="Pfam" id="PF01471"/>
    </source>
</evidence>
<feature type="domain" description="Peptidoglycan binding-like" evidence="3">
    <location>
        <begin position="206"/>
        <end position="258"/>
    </location>
</feature>
<sequence length="264" mass="28603">MRILALPLLLALTAAPAAMAQNDFRDIVSGVAQSMIAQQADQQAFQQAQGLNSDSGYRSYLARFPKGAFREDAERALSRLGAANPDLRPDRDTRPDRDGRPGRGNLSAAAVEADLGLSRSQRVQIQTQLTSLGYATGGADGLWGSNTRSAIGRWQTANKQSSTGYVTARQVRLIDEQAGPVAGNDRDDSQVDDPLEERLLGLTAIERREVQRRLTALGYSTRGVDGAFGANTRSALASWQRDEGLRASGYLTADQLRELRRQTG</sequence>
<feature type="compositionally biased region" description="Basic and acidic residues" evidence="1">
    <location>
        <begin position="87"/>
        <end position="101"/>
    </location>
</feature>
<keyword evidence="4" id="KW-0378">Hydrolase</keyword>
<dbReference type="GO" id="GO:0016787">
    <property type="term" value="F:hydrolase activity"/>
    <property type="evidence" value="ECO:0007669"/>
    <property type="project" value="UniProtKB-KW"/>
</dbReference>
<dbReference type="Proteomes" id="UP000249538">
    <property type="component" value="Unassembled WGS sequence"/>
</dbReference>
<feature type="signal peptide" evidence="2">
    <location>
        <begin position="1"/>
        <end position="20"/>
    </location>
</feature>
<comment type="caution">
    <text evidence="4">The sequence shown here is derived from an EMBL/GenBank/DDBJ whole genome shotgun (WGS) entry which is preliminary data.</text>
</comment>
<dbReference type="InterPro" id="IPR036366">
    <property type="entry name" value="PGBDSf"/>
</dbReference>
<evidence type="ECO:0000313" key="5">
    <source>
        <dbReference type="Proteomes" id="UP000249538"/>
    </source>
</evidence>
<feature type="domain" description="Peptidoglycan binding-like" evidence="3">
    <location>
        <begin position="119"/>
        <end position="171"/>
    </location>
</feature>
<reference evidence="4 5" key="1">
    <citation type="submission" date="2018-06" db="EMBL/GenBank/DDBJ databases">
        <title>Genomic Encyclopedia of Archaeal and Bacterial Type Strains, Phase II (KMG-II): from individual species to whole genera.</title>
        <authorList>
            <person name="Goeker M."/>
        </authorList>
    </citation>
    <scope>NUCLEOTIDE SEQUENCE [LARGE SCALE GENOMIC DNA]</scope>
    <source>
        <strain evidence="4 5">DSM 18774</strain>
    </source>
</reference>
<accession>A0A2W7QYP9</accession>
<dbReference type="InterPro" id="IPR002477">
    <property type="entry name" value="Peptidoglycan-bd-like"/>
</dbReference>
<dbReference type="Gene3D" id="1.10.101.10">
    <property type="entry name" value="PGBD-like superfamily/PGBD"/>
    <property type="match status" value="2"/>
</dbReference>